<reference evidence="5" key="1">
    <citation type="submission" date="2025-08" db="UniProtKB">
        <authorList>
            <consortium name="RefSeq"/>
        </authorList>
    </citation>
    <scope>IDENTIFICATION</scope>
</reference>
<dbReference type="PROSITE" id="PS50181">
    <property type="entry name" value="FBOX"/>
    <property type="match status" value="1"/>
</dbReference>
<keyword evidence="4" id="KW-1185">Reference proteome</keyword>
<dbReference type="SMART" id="SM00320">
    <property type="entry name" value="WD40"/>
    <property type="match status" value="5"/>
</dbReference>
<evidence type="ECO:0000259" key="3">
    <source>
        <dbReference type="PROSITE" id="PS50181"/>
    </source>
</evidence>
<organism evidence="4 5">
    <name type="scientific">Gekko japonicus</name>
    <name type="common">Schlegel's Japanese gecko</name>
    <dbReference type="NCBI Taxonomy" id="146911"/>
    <lineage>
        <taxon>Eukaryota</taxon>
        <taxon>Metazoa</taxon>
        <taxon>Chordata</taxon>
        <taxon>Craniata</taxon>
        <taxon>Vertebrata</taxon>
        <taxon>Euteleostomi</taxon>
        <taxon>Lepidosauria</taxon>
        <taxon>Squamata</taxon>
        <taxon>Bifurcata</taxon>
        <taxon>Gekkota</taxon>
        <taxon>Gekkonidae</taxon>
        <taxon>Gekkoninae</taxon>
        <taxon>Gekko</taxon>
    </lineage>
</organism>
<evidence type="ECO:0000256" key="1">
    <source>
        <dbReference type="PROSITE-ProRule" id="PRU00221"/>
    </source>
</evidence>
<dbReference type="Gene3D" id="2.130.10.10">
    <property type="entry name" value="YVTN repeat-like/Quinoprotein amine dehydrogenase"/>
    <property type="match status" value="2"/>
</dbReference>
<sequence length="536" mass="59730">MRPCSPSTAVPEPHPAPGPDCTSEVPGGGKEDFLGQLIRDLNEINEVPFFDIQLPYELALKIFRFLGRTELGRCAQVSRAWKVLAEDQVLWFQLCQQEGYMPDNQITDSPCWKATLQECREKEQALRTNWKNRIGAVSQLQYELGKVLCDVHSCDGVAIAGYTSGDVKLWDTRTWDYTSPVLEPEHDLAEPGPRPHASFVRINSSLAVAAYEDGVVKVWSLMIGREPIHHYQHNQKIQAMALSPEGATIATASAFQVKVESANDKGYWETVADFEIQKLVNSLCLVPKVTGCPVAVANADEAVYLLKAGEPTKILHSVYGQPITCLDVSANEVAFGVKGFTWLINETNKILLYDLESGRCIAQLGSSLGDFSCVNLRDSPPCMLVAGNKDRRVRVYDLRRSNPVCSLYGHQLGISAVQMDDWKVVSGGEDGLVCVWDQRMGTKLWEMHARHPVRHIWFNSHSLITANIPNEKTPRGASIMDDDLTAHRRHRGIIYAYEFSVDQLAVESVLPICRSSYSETTGYNYNIGLAVPYDNI</sequence>
<dbReference type="RefSeq" id="XP_015268914.1">
    <property type="nucleotide sequence ID" value="XM_015413428.1"/>
</dbReference>
<dbReference type="Gene3D" id="1.20.1280.50">
    <property type="match status" value="1"/>
</dbReference>
<dbReference type="SUPFAM" id="SSF50978">
    <property type="entry name" value="WD40 repeat-like"/>
    <property type="match status" value="1"/>
</dbReference>
<dbReference type="InterPro" id="IPR001680">
    <property type="entry name" value="WD40_rpt"/>
</dbReference>
<dbReference type="PANTHER" id="PTHR19855">
    <property type="entry name" value="WD40 REPEAT PROTEIN 12, 37"/>
    <property type="match status" value="1"/>
</dbReference>
<dbReference type="SMART" id="SM00256">
    <property type="entry name" value="FBOX"/>
    <property type="match status" value="1"/>
</dbReference>
<evidence type="ECO:0000256" key="2">
    <source>
        <dbReference type="SAM" id="MobiDB-lite"/>
    </source>
</evidence>
<accession>A0ABM1K5C7</accession>
<dbReference type="InterPro" id="IPR036047">
    <property type="entry name" value="F-box-like_dom_sf"/>
</dbReference>
<feature type="region of interest" description="Disordered" evidence="2">
    <location>
        <begin position="1"/>
        <end position="26"/>
    </location>
</feature>
<evidence type="ECO:0000313" key="5">
    <source>
        <dbReference type="RefSeq" id="XP_015268914.1"/>
    </source>
</evidence>
<evidence type="ECO:0000313" key="4">
    <source>
        <dbReference type="Proteomes" id="UP000694871"/>
    </source>
</evidence>
<dbReference type="InterPro" id="IPR015943">
    <property type="entry name" value="WD40/YVTN_repeat-like_dom_sf"/>
</dbReference>
<dbReference type="InterPro" id="IPR001810">
    <property type="entry name" value="F-box_dom"/>
</dbReference>
<dbReference type="PANTHER" id="PTHR19855:SF16">
    <property type="entry name" value="F-BOX AND WD REPEAT DOMAIN CONTAINING 8"/>
    <property type="match status" value="1"/>
</dbReference>
<dbReference type="InterPro" id="IPR036322">
    <property type="entry name" value="WD40_repeat_dom_sf"/>
</dbReference>
<proteinExistence type="predicted"/>
<keyword evidence="1" id="KW-0853">WD repeat</keyword>
<dbReference type="Pfam" id="PF00400">
    <property type="entry name" value="WD40"/>
    <property type="match status" value="1"/>
</dbReference>
<dbReference type="CDD" id="cd22134">
    <property type="entry name" value="F-box_FBXW8"/>
    <property type="match status" value="1"/>
</dbReference>
<dbReference type="Pfam" id="PF12937">
    <property type="entry name" value="F-box-like"/>
    <property type="match status" value="1"/>
</dbReference>
<dbReference type="Proteomes" id="UP000694871">
    <property type="component" value="Unplaced"/>
</dbReference>
<feature type="domain" description="F-box" evidence="3">
    <location>
        <begin position="48"/>
        <end position="94"/>
    </location>
</feature>
<dbReference type="PROSITE" id="PS50082">
    <property type="entry name" value="WD_REPEATS_2"/>
    <property type="match status" value="1"/>
</dbReference>
<name>A0ABM1K5C7_GEKJA</name>
<protein>
    <submittedName>
        <fullName evidence="5">F-box/WD repeat-containing protein 8</fullName>
    </submittedName>
</protein>
<dbReference type="GeneID" id="107112303"/>
<feature type="repeat" description="WD" evidence="1">
    <location>
        <begin position="407"/>
        <end position="437"/>
    </location>
</feature>
<gene>
    <name evidence="5" type="primary">FBXW8</name>
</gene>
<dbReference type="SUPFAM" id="SSF81383">
    <property type="entry name" value="F-box domain"/>
    <property type="match status" value="1"/>
</dbReference>